<evidence type="ECO:0000256" key="1">
    <source>
        <dbReference type="SAM" id="MobiDB-lite"/>
    </source>
</evidence>
<accession>A0A2A6FNL1</accession>
<reference evidence="3" key="1">
    <citation type="submission" date="2017-03" db="EMBL/GenBank/DDBJ databases">
        <authorList>
            <person name="Lund M.B."/>
        </authorList>
    </citation>
    <scope>NUCLEOTIDE SEQUENCE [LARGE SCALE GENOMIC DNA]</scope>
</reference>
<evidence type="ECO:0000313" key="2">
    <source>
        <dbReference type="EMBL" id="PDQ34474.1"/>
    </source>
</evidence>
<protein>
    <submittedName>
        <fullName evidence="2">Uncharacterized protein</fullName>
    </submittedName>
</protein>
<feature type="compositionally biased region" description="Basic and acidic residues" evidence="1">
    <location>
        <begin position="22"/>
        <end position="35"/>
    </location>
</feature>
<sequence length="62" mass="6401">MTVEFCEYSSNGSGVGGAIPEKANDDGTGSDRRASDVQAVVVSTTTTPTTTTTTRPKNGKFT</sequence>
<evidence type="ECO:0000313" key="3">
    <source>
        <dbReference type="Proteomes" id="UP000219994"/>
    </source>
</evidence>
<dbReference type="AlphaFoldDB" id="A0A2A6FNL1"/>
<feature type="compositionally biased region" description="Low complexity" evidence="1">
    <location>
        <begin position="44"/>
        <end position="54"/>
    </location>
</feature>
<organism evidence="2 3">
    <name type="scientific">Candidatus Lumbricidiphila eiseniae</name>
    <dbReference type="NCBI Taxonomy" id="1969409"/>
    <lineage>
        <taxon>Bacteria</taxon>
        <taxon>Bacillati</taxon>
        <taxon>Actinomycetota</taxon>
        <taxon>Actinomycetes</taxon>
        <taxon>Micrococcales</taxon>
        <taxon>Microbacteriaceae</taxon>
        <taxon>Candidatus Lumbricidiphila</taxon>
    </lineage>
</organism>
<comment type="caution">
    <text evidence="2">The sequence shown here is derived from an EMBL/GenBank/DDBJ whole genome shotgun (WGS) entry which is preliminary data.</text>
</comment>
<dbReference type="EMBL" id="NAEP01000052">
    <property type="protein sequence ID" value="PDQ34474.1"/>
    <property type="molecule type" value="Genomic_DNA"/>
</dbReference>
<proteinExistence type="predicted"/>
<feature type="region of interest" description="Disordered" evidence="1">
    <location>
        <begin position="1"/>
        <end position="62"/>
    </location>
</feature>
<dbReference type="Proteomes" id="UP000219994">
    <property type="component" value="Unassembled WGS sequence"/>
</dbReference>
<name>A0A2A6FNL1_9MICO</name>
<gene>
    <name evidence="2" type="ORF">B5766_11135</name>
</gene>